<dbReference type="EMBL" id="JADOBI010000003">
    <property type="protein sequence ID" value="MBF7979195.1"/>
    <property type="molecule type" value="Genomic_DNA"/>
</dbReference>
<name>A0ABS0E296_9GAMM</name>
<reference evidence="1 2" key="1">
    <citation type="submission" date="2020-11" db="EMBL/GenBank/DDBJ databases">
        <title>Taxonomic investigation of Rahnella strains.</title>
        <authorList>
            <person name="Lee S.D."/>
        </authorList>
    </citation>
    <scope>NUCLEOTIDE SEQUENCE [LARGE SCALE GENOMIC DNA]</scope>
    <source>
        <strain evidence="1 2">SAP-17</strain>
    </source>
</reference>
<evidence type="ECO:0000313" key="2">
    <source>
        <dbReference type="Proteomes" id="UP000636811"/>
    </source>
</evidence>
<proteinExistence type="predicted"/>
<organism evidence="1 2">
    <name type="scientific">Rahnella laticis</name>
    <dbReference type="NCBI Taxonomy" id="2787622"/>
    <lineage>
        <taxon>Bacteria</taxon>
        <taxon>Pseudomonadati</taxon>
        <taxon>Pseudomonadota</taxon>
        <taxon>Gammaproteobacteria</taxon>
        <taxon>Enterobacterales</taxon>
        <taxon>Yersiniaceae</taxon>
        <taxon>Rahnella</taxon>
    </lineage>
</organism>
<comment type="caution">
    <text evidence="1">The sequence shown here is derived from an EMBL/GenBank/DDBJ whole genome shotgun (WGS) entry which is preliminary data.</text>
</comment>
<protein>
    <recommendedName>
        <fullName evidence="3">HTH luxR-type domain-containing protein</fullName>
    </recommendedName>
</protein>
<evidence type="ECO:0008006" key="3">
    <source>
        <dbReference type="Google" id="ProtNLM"/>
    </source>
</evidence>
<keyword evidence="2" id="KW-1185">Reference proteome</keyword>
<dbReference type="Proteomes" id="UP000636811">
    <property type="component" value="Unassembled WGS sequence"/>
</dbReference>
<gene>
    <name evidence="1" type="ORF">IV433_07190</name>
</gene>
<evidence type="ECO:0000313" key="1">
    <source>
        <dbReference type="EMBL" id="MBF7979195.1"/>
    </source>
</evidence>
<dbReference type="RefSeq" id="WP_195813839.1">
    <property type="nucleotide sequence ID" value="NZ_JADOBI010000003.1"/>
</dbReference>
<sequence>MKQHNSTLVMTPSGIHVLITDTCHYSRAALSCLVSSISHYKETQSVILPEKMPTGIILYLRGTLSEQITSLRSLVDFYAKKMGKGRVAIISDMPPRCASILLRIAGLTEGRGNNIYMVPTRLICEDMQYTLRSILEGTTTLTPVAQHEIQLLPPRLHALWSMICGLHQSQQARMQNCPIKSVYNHRTLLLKQLGVSSQHAFLCGTFSQHSTATRVEKDGGKY</sequence>
<accession>A0ABS0E296</accession>